<dbReference type="SUPFAM" id="SSF52833">
    <property type="entry name" value="Thioredoxin-like"/>
    <property type="match status" value="1"/>
</dbReference>
<sequence length="251" mass="26535">MARADEPTEVNRRGQLLGVAFLLVAVLFAVLLGTGAFSGSDPAEDASVVDGVRGTEETTVLLRGVPQEGITLGRSEAPVTIVEFVDLKCPACRTFTLKEGPAIVQDLVRSGRAKVELRVLALESFRPDTLVGRTAVHALAEQGKAWNMAELLYYNQGPESEAWLTPALLRKIAGASPELRGAPVVVRPTPATTRMGAEAEALADELEVTGTPSIFVRPSGRTDKGAFERVDLRGTGSDAGKVASAVSDLSR</sequence>
<dbReference type="EMBL" id="CAFBMK010000373">
    <property type="protein sequence ID" value="CAB4953809.1"/>
    <property type="molecule type" value="Genomic_DNA"/>
</dbReference>
<keyword evidence="2" id="KW-0812">Transmembrane</keyword>
<keyword evidence="2" id="KW-0472">Membrane</keyword>
<evidence type="ECO:0000256" key="2">
    <source>
        <dbReference type="SAM" id="Phobius"/>
    </source>
</evidence>
<dbReference type="Pfam" id="PF13462">
    <property type="entry name" value="Thioredoxin_4"/>
    <property type="match status" value="1"/>
</dbReference>
<dbReference type="InterPro" id="IPR036249">
    <property type="entry name" value="Thioredoxin-like_sf"/>
</dbReference>
<evidence type="ECO:0000313" key="4">
    <source>
        <dbReference type="EMBL" id="CAB4953809.1"/>
    </source>
</evidence>
<reference evidence="4" key="1">
    <citation type="submission" date="2020-05" db="EMBL/GenBank/DDBJ databases">
        <authorList>
            <person name="Chiriac C."/>
            <person name="Salcher M."/>
            <person name="Ghai R."/>
            <person name="Kavagutti S V."/>
        </authorList>
    </citation>
    <scope>NUCLEOTIDE SEQUENCE</scope>
</reference>
<evidence type="ECO:0000256" key="1">
    <source>
        <dbReference type="SAM" id="MobiDB-lite"/>
    </source>
</evidence>
<evidence type="ECO:0000259" key="3">
    <source>
        <dbReference type="Pfam" id="PF13462"/>
    </source>
</evidence>
<accession>A0A6J7KH27</accession>
<dbReference type="InterPro" id="IPR012336">
    <property type="entry name" value="Thioredoxin-like_fold"/>
</dbReference>
<feature type="region of interest" description="Disordered" evidence="1">
    <location>
        <begin position="226"/>
        <end position="251"/>
    </location>
</feature>
<dbReference type="Gene3D" id="3.40.30.10">
    <property type="entry name" value="Glutaredoxin"/>
    <property type="match status" value="1"/>
</dbReference>
<feature type="domain" description="Thioredoxin-like fold" evidence="3">
    <location>
        <begin position="68"/>
        <end position="216"/>
    </location>
</feature>
<dbReference type="AlphaFoldDB" id="A0A6J7KH27"/>
<feature type="transmembrane region" description="Helical" evidence="2">
    <location>
        <begin position="16"/>
        <end position="37"/>
    </location>
</feature>
<organism evidence="4">
    <name type="scientific">freshwater metagenome</name>
    <dbReference type="NCBI Taxonomy" id="449393"/>
    <lineage>
        <taxon>unclassified sequences</taxon>
        <taxon>metagenomes</taxon>
        <taxon>ecological metagenomes</taxon>
    </lineage>
</organism>
<gene>
    <name evidence="4" type="ORF">UFOPK3564_03642</name>
</gene>
<protein>
    <submittedName>
        <fullName evidence="4">Unannotated protein</fullName>
    </submittedName>
</protein>
<proteinExistence type="predicted"/>
<name>A0A6J7KH27_9ZZZZ</name>
<keyword evidence="2" id="KW-1133">Transmembrane helix</keyword>